<dbReference type="InterPro" id="IPR005467">
    <property type="entry name" value="His_kinase_dom"/>
</dbReference>
<evidence type="ECO:0000256" key="6">
    <source>
        <dbReference type="ARBA" id="ARBA00022692"/>
    </source>
</evidence>
<keyword evidence="7 14" id="KW-0418">Kinase</keyword>
<keyword evidence="4" id="KW-0597">Phosphoprotein</keyword>
<evidence type="ECO:0000256" key="10">
    <source>
        <dbReference type="ARBA" id="ARBA00023136"/>
    </source>
</evidence>
<dbReference type="CDD" id="cd00075">
    <property type="entry name" value="HATPase"/>
    <property type="match status" value="1"/>
</dbReference>
<proteinExistence type="predicted"/>
<dbReference type="InterPro" id="IPR036890">
    <property type="entry name" value="HATPase_C_sf"/>
</dbReference>
<comment type="caution">
    <text evidence="14">The sequence shown here is derived from an EMBL/GenBank/DDBJ whole genome shotgun (WGS) entry which is preliminary data.</text>
</comment>
<evidence type="ECO:0000259" key="12">
    <source>
        <dbReference type="PROSITE" id="PS50109"/>
    </source>
</evidence>
<dbReference type="EC" id="2.7.13.3" evidence="3"/>
<evidence type="ECO:0000256" key="11">
    <source>
        <dbReference type="SAM" id="Phobius"/>
    </source>
</evidence>
<dbReference type="Proteomes" id="UP000309848">
    <property type="component" value="Unassembled WGS sequence"/>
</dbReference>
<dbReference type="InterPro" id="IPR050428">
    <property type="entry name" value="TCS_sensor_his_kinase"/>
</dbReference>
<comment type="subcellular location">
    <subcellularLocation>
        <location evidence="2">Membrane</location>
    </subcellularLocation>
</comment>
<dbReference type="Pfam" id="PF00512">
    <property type="entry name" value="HisKA"/>
    <property type="match status" value="1"/>
</dbReference>
<reference evidence="14 15" key="1">
    <citation type="submission" date="2019-04" db="EMBL/GenBank/DDBJ databases">
        <title>Sphingomonas psychrotolerans sp. nov., isolated from soil in the Tianshan Mountains, Xinjiang, China.</title>
        <authorList>
            <person name="Luo Y."/>
            <person name="Sheng H."/>
        </authorList>
    </citation>
    <scope>NUCLEOTIDE SEQUENCE [LARGE SCALE GENOMIC DNA]</scope>
    <source>
        <strain evidence="14 15">KIS18-15</strain>
    </source>
</reference>
<dbReference type="InterPro" id="IPR003661">
    <property type="entry name" value="HisK_dim/P_dom"/>
</dbReference>
<evidence type="ECO:0000313" key="15">
    <source>
        <dbReference type="Proteomes" id="UP000309848"/>
    </source>
</evidence>
<organism evidence="14 15">
    <name type="scientific">Sphingomonas naasensis</name>
    <dbReference type="NCBI Taxonomy" id="1344951"/>
    <lineage>
        <taxon>Bacteria</taxon>
        <taxon>Pseudomonadati</taxon>
        <taxon>Pseudomonadota</taxon>
        <taxon>Alphaproteobacteria</taxon>
        <taxon>Sphingomonadales</taxon>
        <taxon>Sphingomonadaceae</taxon>
        <taxon>Sphingomonas</taxon>
    </lineage>
</organism>
<dbReference type="PROSITE" id="PS50885">
    <property type="entry name" value="HAMP"/>
    <property type="match status" value="1"/>
</dbReference>
<keyword evidence="10 11" id="KW-0472">Membrane</keyword>
<dbReference type="PANTHER" id="PTHR45436:SF8">
    <property type="entry name" value="HISTIDINE KINASE"/>
    <property type="match status" value="1"/>
</dbReference>
<keyword evidence="8 11" id="KW-1133">Transmembrane helix</keyword>
<comment type="catalytic activity">
    <reaction evidence="1">
        <text>ATP + protein L-histidine = ADP + protein N-phospho-L-histidine.</text>
        <dbReference type="EC" id="2.7.13.3"/>
    </reaction>
</comment>
<feature type="domain" description="HAMP" evidence="13">
    <location>
        <begin position="178"/>
        <end position="231"/>
    </location>
</feature>
<evidence type="ECO:0000256" key="3">
    <source>
        <dbReference type="ARBA" id="ARBA00012438"/>
    </source>
</evidence>
<evidence type="ECO:0000259" key="13">
    <source>
        <dbReference type="PROSITE" id="PS50885"/>
    </source>
</evidence>
<dbReference type="CDD" id="cd00082">
    <property type="entry name" value="HisKA"/>
    <property type="match status" value="1"/>
</dbReference>
<accession>A0A4S1WIL1</accession>
<feature type="domain" description="Histidine kinase" evidence="12">
    <location>
        <begin position="239"/>
        <end position="446"/>
    </location>
</feature>
<dbReference type="Gene3D" id="6.10.340.10">
    <property type="match status" value="1"/>
</dbReference>
<dbReference type="PRINTS" id="PR00344">
    <property type="entry name" value="BCTRLSENSOR"/>
</dbReference>
<dbReference type="SUPFAM" id="SSF55874">
    <property type="entry name" value="ATPase domain of HSP90 chaperone/DNA topoisomerase II/histidine kinase"/>
    <property type="match status" value="1"/>
</dbReference>
<sequence>MTWRSTTFRFAALVFLCQIVAAAVLLAAVGAVLRGRSDQAAAATAETIRANLLASYARGGAPALAREIEARQTAGVTRNGVMLLVDGAGRALAGNLGGWPPSVPATSGYIEVQLYRIGHAAPETMLVRTTRLAGGEGLLTGIGVESERQLLDLLGETSALALALALIMAALAAWLAARLIVARLDGTIATLQAVRAGDLTRRVPDDRSGDAFGMLGDEVNHTLDRVTALIAELKIATDGLAHDLKSPLTRLRLALEQVMREVREPGAQEAAARALAEGERLLALVETALSISRAEGGIGRESFAETDLVELLATIAELYAPLVEDQGRAIVVAAPAHACWKVHRQLLAQAVGNLIDNAVHYGAGTITLRLTADREAVRIAVRDAGPGIAPALRGEALRRFGRLDVARGGSGAGLGLSLVQAVAHLHGGTIALDDAAPGLIVTIELR</sequence>
<dbReference type="Pfam" id="PF02518">
    <property type="entry name" value="HATPase_c"/>
    <property type="match status" value="1"/>
</dbReference>
<dbReference type="GO" id="GO:0000155">
    <property type="term" value="F:phosphorelay sensor kinase activity"/>
    <property type="evidence" value="ECO:0007669"/>
    <property type="project" value="InterPro"/>
</dbReference>
<keyword evidence="9" id="KW-0902">Two-component regulatory system</keyword>
<dbReference type="AlphaFoldDB" id="A0A4S1WIL1"/>
<dbReference type="Gene3D" id="3.30.565.10">
    <property type="entry name" value="Histidine kinase-like ATPase, C-terminal domain"/>
    <property type="match status" value="1"/>
</dbReference>
<dbReference type="InterPro" id="IPR003660">
    <property type="entry name" value="HAMP_dom"/>
</dbReference>
<dbReference type="PANTHER" id="PTHR45436">
    <property type="entry name" value="SENSOR HISTIDINE KINASE YKOH"/>
    <property type="match status" value="1"/>
</dbReference>
<protein>
    <recommendedName>
        <fullName evidence="3">histidine kinase</fullName>
        <ecNumber evidence="3">2.7.13.3</ecNumber>
    </recommendedName>
</protein>
<keyword evidence="5" id="KW-0808">Transferase</keyword>
<keyword evidence="6 11" id="KW-0812">Transmembrane</keyword>
<evidence type="ECO:0000256" key="1">
    <source>
        <dbReference type="ARBA" id="ARBA00000085"/>
    </source>
</evidence>
<keyword evidence="15" id="KW-1185">Reference proteome</keyword>
<dbReference type="Gene3D" id="1.10.287.130">
    <property type="match status" value="1"/>
</dbReference>
<dbReference type="OrthoDB" id="9815202at2"/>
<feature type="transmembrane region" description="Helical" evidence="11">
    <location>
        <begin position="159"/>
        <end position="181"/>
    </location>
</feature>
<gene>
    <name evidence="14" type="ORF">E5A74_12950</name>
</gene>
<dbReference type="SMART" id="SM00388">
    <property type="entry name" value="HisKA"/>
    <property type="match status" value="1"/>
</dbReference>
<dbReference type="InterPro" id="IPR004358">
    <property type="entry name" value="Sig_transdc_His_kin-like_C"/>
</dbReference>
<evidence type="ECO:0000256" key="7">
    <source>
        <dbReference type="ARBA" id="ARBA00022777"/>
    </source>
</evidence>
<dbReference type="InterPro" id="IPR036097">
    <property type="entry name" value="HisK_dim/P_sf"/>
</dbReference>
<dbReference type="SUPFAM" id="SSF47384">
    <property type="entry name" value="Homodimeric domain of signal transducing histidine kinase"/>
    <property type="match status" value="1"/>
</dbReference>
<dbReference type="EMBL" id="SRXU01000005">
    <property type="protein sequence ID" value="TGX41520.1"/>
    <property type="molecule type" value="Genomic_DNA"/>
</dbReference>
<dbReference type="RefSeq" id="WP_135985573.1">
    <property type="nucleotide sequence ID" value="NZ_JAASQM010000003.1"/>
</dbReference>
<dbReference type="GO" id="GO:0005886">
    <property type="term" value="C:plasma membrane"/>
    <property type="evidence" value="ECO:0007669"/>
    <property type="project" value="TreeGrafter"/>
</dbReference>
<dbReference type="InterPro" id="IPR003594">
    <property type="entry name" value="HATPase_dom"/>
</dbReference>
<evidence type="ECO:0000313" key="14">
    <source>
        <dbReference type="EMBL" id="TGX41520.1"/>
    </source>
</evidence>
<evidence type="ECO:0000256" key="2">
    <source>
        <dbReference type="ARBA" id="ARBA00004370"/>
    </source>
</evidence>
<evidence type="ECO:0000256" key="5">
    <source>
        <dbReference type="ARBA" id="ARBA00022679"/>
    </source>
</evidence>
<dbReference type="SMART" id="SM00304">
    <property type="entry name" value="HAMP"/>
    <property type="match status" value="1"/>
</dbReference>
<name>A0A4S1WIL1_9SPHN</name>
<dbReference type="PROSITE" id="PS50109">
    <property type="entry name" value="HIS_KIN"/>
    <property type="match status" value="1"/>
</dbReference>
<evidence type="ECO:0000256" key="4">
    <source>
        <dbReference type="ARBA" id="ARBA00022553"/>
    </source>
</evidence>
<dbReference type="SMART" id="SM00387">
    <property type="entry name" value="HATPase_c"/>
    <property type="match status" value="1"/>
</dbReference>
<evidence type="ECO:0000256" key="8">
    <source>
        <dbReference type="ARBA" id="ARBA00022989"/>
    </source>
</evidence>
<evidence type="ECO:0000256" key="9">
    <source>
        <dbReference type="ARBA" id="ARBA00023012"/>
    </source>
</evidence>